<dbReference type="RefSeq" id="XP_015272076.1">
    <property type="nucleotide sequence ID" value="XM_015416590.1"/>
</dbReference>
<protein>
    <submittedName>
        <fullName evidence="3">Zinc finger protein 557-like</fullName>
    </submittedName>
</protein>
<feature type="domain" description="KRAB" evidence="1">
    <location>
        <begin position="30"/>
        <end position="102"/>
    </location>
</feature>
<reference evidence="3" key="1">
    <citation type="submission" date="2025-08" db="UniProtKB">
        <authorList>
            <consortium name="RefSeq"/>
        </authorList>
    </citation>
    <scope>IDENTIFICATION</scope>
</reference>
<dbReference type="Pfam" id="PF01352">
    <property type="entry name" value="KRAB"/>
    <property type="match status" value="1"/>
</dbReference>
<dbReference type="PROSITE" id="PS50805">
    <property type="entry name" value="KRAB"/>
    <property type="match status" value="1"/>
</dbReference>
<keyword evidence="2" id="KW-1185">Reference proteome</keyword>
<dbReference type="CDD" id="cd07765">
    <property type="entry name" value="KRAB_A-box"/>
    <property type="match status" value="1"/>
</dbReference>
<evidence type="ECO:0000313" key="3">
    <source>
        <dbReference type="RefSeq" id="XP_015272076.1"/>
    </source>
</evidence>
<dbReference type="Gene3D" id="6.10.140.140">
    <property type="match status" value="1"/>
</dbReference>
<feature type="non-terminal residue" evidence="3">
    <location>
        <position position="160"/>
    </location>
</feature>
<sequence>MEWRKEWTGSPLFSEGCLSASTGCQSKGHVSFEEVAVYFTEEEWDLLDPGQRALYREVMMENYRSMASMEGSWICKPALISWLEDMDEIFVQDSEEAKNSKDSLSCWNKESPFISAKEDTTVREKNVKRFSQEGFASEDTAESFLGLVPEIIVILTDLPE</sequence>
<organism evidence="2 3">
    <name type="scientific">Gekko japonicus</name>
    <name type="common">Schlegel's Japanese gecko</name>
    <dbReference type="NCBI Taxonomy" id="146911"/>
    <lineage>
        <taxon>Eukaryota</taxon>
        <taxon>Metazoa</taxon>
        <taxon>Chordata</taxon>
        <taxon>Craniata</taxon>
        <taxon>Vertebrata</taxon>
        <taxon>Euteleostomi</taxon>
        <taxon>Lepidosauria</taxon>
        <taxon>Squamata</taxon>
        <taxon>Bifurcata</taxon>
        <taxon>Gekkota</taxon>
        <taxon>Gekkonidae</taxon>
        <taxon>Gekkoninae</taxon>
        <taxon>Gekko</taxon>
    </lineage>
</organism>
<dbReference type="SMART" id="SM00349">
    <property type="entry name" value="KRAB"/>
    <property type="match status" value="1"/>
</dbReference>
<dbReference type="PANTHER" id="PTHR23232">
    <property type="entry name" value="KRAB DOMAIN C2H2 ZINC FINGER"/>
    <property type="match status" value="1"/>
</dbReference>
<evidence type="ECO:0000313" key="2">
    <source>
        <dbReference type="Proteomes" id="UP000694871"/>
    </source>
</evidence>
<dbReference type="SUPFAM" id="SSF109640">
    <property type="entry name" value="KRAB domain (Kruppel-associated box)"/>
    <property type="match status" value="1"/>
</dbReference>
<dbReference type="InterPro" id="IPR050169">
    <property type="entry name" value="Krueppel_C2H2_ZnF"/>
</dbReference>
<evidence type="ECO:0000259" key="1">
    <source>
        <dbReference type="PROSITE" id="PS50805"/>
    </source>
</evidence>
<proteinExistence type="predicted"/>
<dbReference type="InterPro" id="IPR036051">
    <property type="entry name" value="KRAB_dom_sf"/>
</dbReference>
<accession>A0ABM1KED9</accession>
<dbReference type="Proteomes" id="UP000694871">
    <property type="component" value="Unplaced"/>
</dbReference>
<dbReference type="GeneID" id="107114981"/>
<dbReference type="InterPro" id="IPR001909">
    <property type="entry name" value="KRAB"/>
</dbReference>
<gene>
    <name evidence="3" type="primary">LOC107114981</name>
</gene>
<name>A0ABM1KED9_GEKJA</name>
<dbReference type="PANTHER" id="PTHR23232:SF142">
    <property type="entry name" value="GASTRULA ZINC FINGER PROTEIN XLCGF57.1-LIKE-RELATED"/>
    <property type="match status" value="1"/>
</dbReference>